<evidence type="ECO:0000256" key="10">
    <source>
        <dbReference type="SAM" id="MobiDB-lite"/>
    </source>
</evidence>
<evidence type="ECO:0000259" key="12">
    <source>
        <dbReference type="PROSITE" id="PS50011"/>
    </source>
</evidence>
<dbReference type="EC" id="2.7.11.1" evidence="1"/>
<evidence type="ECO:0000256" key="11">
    <source>
        <dbReference type="SAM" id="Phobius"/>
    </source>
</evidence>
<dbReference type="PROSITE" id="PS00107">
    <property type="entry name" value="PROTEIN_KINASE_ATP"/>
    <property type="match status" value="1"/>
</dbReference>
<comment type="catalytic activity">
    <reaction evidence="8">
        <text>L-seryl-[protein] + ATP = O-phospho-L-seryl-[protein] + ADP + H(+)</text>
        <dbReference type="Rhea" id="RHEA:17989"/>
        <dbReference type="Rhea" id="RHEA-COMP:9863"/>
        <dbReference type="Rhea" id="RHEA-COMP:11604"/>
        <dbReference type="ChEBI" id="CHEBI:15378"/>
        <dbReference type="ChEBI" id="CHEBI:29999"/>
        <dbReference type="ChEBI" id="CHEBI:30616"/>
        <dbReference type="ChEBI" id="CHEBI:83421"/>
        <dbReference type="ChEBI" id="CHEBI:456216"/>
        <dbReference type="EC" id="2.7.11.1"/>
    </reaction>
</comment>
<accession>A0A0D1KY09</accession>
<dbReference type="Pfam" id="PF00069">
    <property type="entry name" value="Pkinase"/>
    <property type="match status" value="1"/>
</dbReference>
<dbReference type="SMART" id="SM00220">
    <property type="entry name" value="S_TKc"/>
    <property type="match status" value="1"/>
</dbReference>
<dbReference type="InterPro" id="IPR008271">
    <property type="entry name" value="Ser/Thr_kinase_AS"/>
</dbReference>
<dbReference type="InterPro" id="IPR000719">
    <property type="entry name" value="Prot_kinase_dom"/>
</dbReference>
<name>A0A0D1KY09_9MYCO</name>
<dbReference type="RefSeq" id="WP_043988312.1">
    <property type="nucleotide sequence ID" value="NZ_JXST01000071.1"/>
</dbReference>
<dbReference type="EMBL" id="JXST01000071">
    <property type="protein sequence ID" value="KIU13670.1"/>
    <property type="molecule type" value="Genomic_DNA"/>
</dbReference>
<dbReference type="PANTHER" id="PTHR43289:SF6">
    <property type="entry name" value="SERINE_THREONINE-PROTEIN KINASE NEKL-3"/>
    <property type="match status" value="1"/>
</dbReference>
<dbReference type="InterPro" id="IPR011009">
    <property type="entry name" value="Kinase-like_dom_sf"/>
</dbReference>
<dbReference type="CDD" id="cd14014">
    <property type="entry name" value="STKc_PknB_like"/>
    <property type="match status" value="1"/>
</dbReference>
<evidence type="ECO:0000256" key="5">
    <source>
        <dbReference type="ARBA" id="ARBA00022777"/>
    </source>
</evidence>
<comment type="caution">
    <text evidence="13">The sequence shown here is derived from an EMBL/GenBank/DDBJ whole genome shotgun (WGS) entry which is preliminary data.</text>
</comment>
<keyword evidence="4 9" id="KW-0547">Nucleotide-binding</keyword>
<protein>
    <recommendedName>
        <fullName evidence="1">non-specific serine/threonine protein kinase</fullName>
        <ecNumber evidence="1">2.7.11.1</ecNumber>
    </recommendedName>
</protein>
<keyword evidence="11" id="KW-0812">Transmembrane</keyword>
<dbReference type="STRING" id="280871.TL10_28570"/>
<dbReference type="FunFam" id="3.30.200.20:FF:000035">
    <property type="entry name" value="Serine/threonine protein kinase Stk1"/>
    <property type="match status" value="1"/>
</dbReference>
<evidence type="ECO:0000256" key="6">
    <source>
        <dbReference type="ARBA" id="ARBA00022840"/>
    </source>
</evidence>
<dbReference type="PATRIC" id="fig|280871.6.peg.5926"/>
<feature type="compositionally biased region" description="Low complexity" evidence="10">
    <location>
        <begin position="336"/>
        <end position="357"/>
    </location>
</feature>
<dbReference type="PROSITE" id="PS00108">
    <property type="entry name" value="PROTEIN_KINASE_ST"/>
    <property type="match status" value="1"/>
</dbReference>
<evidence type="ECO:0000256" key="3">
    <source>
        <dbReference type="ARBA" id="ARBA00022679"/>
    </source>
</evidence>
<evidence type="ECO:0000256" key="9">
    <source>
        <dbReference type="PROSITE-ProRule" id="PRU10141"/>
    </source>
</evidence>
<keyword evidence="5 13" id="KW-0418">Kinase</keyword>
<dbReference type="AlphaFoldDB" id="A0A0D1KY09"/>
<feature type="compositionally biased region" description="Basic residues" evidence="10">
    <location>
        <begin position="373"/>
        <end position="382"/>
    </location>
</feature>
<sequence>MPAPGVLADRYQLRGTLGRGGMAEVRDAWDTQLQRPVAVKLLYAQFSDQPDFRRRFQVEARAAAGLNHPHVVAVHDYGEQDGTPYIVMERLPGRTLADAIAAGPLPQDLVRSVLDGVLSALAMAHSAGILHRDIKPGNILLADSGAAKLADFGIAKSADSNHTAAGQVVGTMGYLSADRLSGRPATVADDLYAVGVVGYEALTGRRPFPQDNLVALARAVADGQPVPLHALRPDAEPALAVAVERAMTRDPRMRFANADEMRAVLSGAVPTARPQTMVLGQPLPDPTTSLLPVVAPRRRSRFLLWGAAAIAVLVTVVAVIVDAASRPAGPPAPVGTSTPESIPTSTSAPPLTSTPTSAVDAPPSTGPGNGRGKGPKNKHHGD</sequence>
<keyword evidence="14" id="KW-1185">Reference proteome</keyword>
<dbReference type="GO" id="GO:0080090">
    <property type="term" value="P:regulation of primary metabolic process"/>
    <property type="evidence" value="ECO:0007669"/>
    <property type="project" value="UniProtKB-ARBA"/>
</dbReference>
<dbReference type="PANTHER" id="PTHR43289">
    <property type="entry name" value="MITOGEN-ACTIVATED PROTEIN KINASE KINASE KINASE 20-RELATED"/>
    <property type="match status" value="1"/>
</dbReference>
<dbReference type="GO" id="GO:0005524">
    <property type="term" value="F:ATP binding"/>
    <property type="evidence" value="ECO:0007669"/>
    <property type="project" value="UniProtKB-UniRule"/>
</dbReference>
<gene>
    <name evidence="13" type="ORF">TL10_28570</name>
</gene>
<keyword evidence="2" id="KW-0723">Serine/threonine-protein kinase</keyword>
<evidence type="ECO:0000256" key="7">
    <source>
        <dbReference type="ARBA" id="ARBA00047899"/>
    </source>
</evidence>
<reference evidence="13 14" key="1">
    <citation type="submission" date="2015-01" db="EMBL/GenBank/DDBJ databases">
        <title>Genome sequence of Mycobacterium llatzerense and Mycobacterium immunogenum recovered from brain abscess.</title>
        <authorList>
            <person name="Greninger A.L."/>
            <person name="Langelier C."/>
            <person name="Cunningham G."/>
            <person name="Chiu C.Y."/>
            <person name="Miller S."/>
        </authorList>
    </citation>
    <scope>NUCLEOTIDE SEQUENCE [LARGE SCALE GENOMIC DNA]</scope>
    <source>
        <strain evidence="13 14">CLUC14</strain>
    </source>
</reference>
<evidence type="ECO:0000256" key="1">
    <source>
        <dbReference type="ARBA" id="ARBA00012513"/>
    </source>
</evidence>
<dbReference type="Proteomes" id="UP000032221">
    <property type="component" value="Unassembled WGS sequence"/>
</dbReference>
<dbReference type="GO" id="GO:0004674">
    <property type="term" value="F:protein serine/threonine kinase activity"/>
    <property type="evidence" value="ECO:0007669"/>
    <property type="project" value="UniProtKB-KW"/>
</dbReference>
<dbReference type="OrthoDB" id="9762169at2"/>
<evidence type="ECO:0000256" key="4">
    <source>
        <dbReference type="ARBA" id="ARBA00022741"/>
    </source>
</evidence>
<dbReference type="InterPro" id="IPR017441">
    <property type="entry name" value="Protein_kinase_ATP_BS"/>
</dbReference>
<feature type="region of interest" description="Disordered" evidence="10">
    <location>
        <begin position="325"/>
        <end position="382"/>
    </location>
</feature>
<feature type="transmembrane region" description="Helical" evidence="11">
    <location>
        <begin position="302"/>
        <end position="321"/>
    </location>
</feature>
<keyword evidence="3" id="KW-0808">Transferase</keyword>
<keyword evidence="11" id="KW-1133">Transmembrane helix</keyword>
<evidence type="ECO:0000313" key="14">
    <source>
        <dbReference type="Proteomes" id="UP000032221"/>
    </source>
</evidence>
<keyword evidence="11" id="KW-0472">Membrane</keyword>
<dbReference type="PROSITE" id="PS50011">
    <property type="entry name" value="PROTEIN_KINASE_DOM"/>
    <property type="match status" value="1"/>
</dbReference>
<dbReference type="Gene3D" id="1.10.510.10">
    <property type="entry name" value="Transferase(Phosphotransferase) domain 1"/>
    <property type="match status" value="1"/>
</dbReference>
<evidence type="ECO:0000256" key="2">
    <source>
        <dbReference type="ARBA" id="ARBA00022527"/>
    </source>
</evidence>
<dbReference type="SUPFAM" id="SSF56112">
    <property type="entry name" value="Protein kinase-like (PK-like)"/>
    <property type="match status" value="1"/>
</dbReference>
<keyword evidence="6 9" id="KW-0067">ATP-binding</keyword>
<feature type="domain" description="Protein kinase" evidence="12">
    <location>
        <begin position="11"/>
        <end position="272"/>
    </location>
</feature>
<comment type="catalytic activity">
    <reaction evidence="7">
        <text>L-threonyl-[protein] + ATP = O-phospho-L-threonyl-[protein] + ADP + H(+)</text>
        <dbReference type="Rhea" id="RHEA:46608"/>
        <dbReference type="Rhea" id="RHEA-COMP:11060"/>
        <dbReference type="Rhea" id="RHEA-COMP:11605"/>
        <dbReference type="ChEBI" id="CHEBI:15378"/>
        <dbReference type="ChEBI" id="CHEBI:30013"/>
        <dbReference type="ChEBI" id="CHEBI:30616"/>
        <dbReference type="ChEBI" id="CHEBI:61977"/>
        <dbReference type="ChEBI" id="CHEBI:456216"/>
        <dbReference type="EC" id="2.7.11.1"/>
    </reaction>
</comment>
<proteinExistence type="predicted"/>
<evidence type="ECO:0000313" key="13">
    <source>
        <dbReference type="EMBL" id="KIU13670.1"/>
    </source>
</evidence>
<dbReference type="Gene3D" id="3.30.200.20">
    <property type="entry name" value="Phosphorylase Kinase, domain 1"/>
    <property type="match status" value="1"/>
</dbReference>
<feature type="binding site" evidence="9">
    <location>
        <position position="40"/>
    </location>
    <ligand>
        <name>ATP</name>
        <dbReference type="ChEBI" id="CHEBI:30616"/>
    </ligand>
</feature>
<organism evidence="13 14">
    <name type="scientific">Mycolicibacterium llatzerense</name>
    <dbReference type="NCBI Taxonomy" id="280871"/>
    <lineage>
        <taxon>Bacteria</taxon>
        <taxon>Bacillati</taxon>
        <taxon>Actinomycetota</taxon>
        <taxon>Actinomycetes</taxon>
        <taxon>Mycobacteriales</taxon>
        <taxon>Mycobacteriaceae</taxon>
        <taxon>Mycolicibacterium</taxon>
    </lineage>
</organism>
<evidence type="ECO:0000256" key="8">
    <source>
        <dbReference type="ARBA" id="ARBA00048679"/>
    </source>
</evidence>